<dbReference type="SUPFAM" id="SSF47413">
    <property type="entry name" value="lambda repressor-like DNA-binding domains"/>
    <property type="match status" value="1"/>
</dbReference>
<accession>A0A5Q0H0G3</accession>
<protein>
    <submittedName>
        <fullName evidence="2">XRE family transcriptional regulator</fullName>
    </submittedName>
</protein>
<proteinExistence type="predicted"/>
<dbReference type="AlphaFoldDB" id="A0A5Q0H0G3"/>
<sequence length="134" mass="14379">MTSNAARSLGEELRRVRVAEGLSLRAMARRLGLSAHSALVDFERGQRVPSPAVLAGYVRIDGVDAAVLRTMREAVVRERLRERSGEPVVVVGSQVGGRVGGLCAVLRAAARLLSRCAACVEAAARWFEKRGGRV</sequence>
<dbReference type="KEGG" id="ssyi:EKG83_21470"/>
<dbReference type="CDD" id="cd00093">
    <property type="entry name" value="HTH_XRE"/>
    <property type="match status" value="1"/>
</dbReference>
<dbReference type="PROSITE" id="PS50943">
    <property type="entry name" value="HTH_CROC1"/>
    <property type="match status" value="1"/>
</dbReference>
<organism evidence="2 3">
    <name type="scientific">Saccharothrix syringae</name>
    <name type="common">Nocardiopsis syringae</name>
    <dbReference type="NCBI Taxonomy" id="103733"/>
    <lineage>
        <taxon>Bacteria</taxon>
        <taxon>Bacillati</taxon>
        <taxon>Actinomycetota</taxon>
        <taxon>Actinomycetes</taxon>
        <taxon>Pseudonocardiales</taxon>
        <taxon>Pseudonocardiaceae</taxon>
        <taxon>Saccharothrix</taxon>
    </lineage>
</organism>
<dbReference type="EMBL" id="CP034550">
    <property type="protein sequence ID" value="QFZ19659.1"/>
    <property type="molecule type" value="Genomic_DNA"/>
</dbReference>
<name>A0A5Q0H0G3_SACSY</name>
<dbReference type="RefSeq" id="WP_084716219.1">
    <property type="nucleotide sequence ID" value="NZ_CP034550.1"/>
</dbReference>
<dbReference type="Pfam" id="PF13560">
    <property type="entry name" value="HTH_31"/>
    <property type="match status" value="1"/>
</dbReference>
<dbReference type="GO" id="GO:0003677">
    <property type="term" value="F:DNA binding"/>
    <property type="evidence" value="ECO:0007669"/>
    <property type="project" value="InterPro"/>
</dbReference>
<reference evidence="3" key="1">
    <citation type="journal article" date="2021" name="Curr. Microbiol.">
        <title>Complete genome of nocamycin-producing strain Saccharothrix syringae NRRL B-16468 reveals the biosynthetic potential for secondary metabolites.</title>
        <authorList>
            <person name="Mo X."/>
            <person name="Yang S."/>
        </authorList>
    </citation>
    <scope>NUCLEOTIDE SEQUENCE [LARGE SCALE GENOMIC DNA]</scope>
    <source>
        <strain evidence="3">ATCC 51364 / DSM 43886 / JCM 6844 / KCTC 9398 / NBRC 14523 / NRRL B-16468 / INA 2240</strain>
    </source>
</reference>
<feature type="domain" description="HTH cro/C1-type" evidence="1">
    <location>
        <begin position="13"/>
        <end position="68"/>
    </location>
</feature>
<dbReference type="SMART" id="SM00530">
    <property type="entry name" value="HTH_XRE"/>
    <property type="match status" value="1"/>
</dbReference>
<dbReference type="InterPro" id="IPR001387">
    <property type="entry name" value="Cro/C1-type_HTH"/>
</dbReference>
<dbReference type="OrthoDB" id="9805171at2"/>
<dbReference type="Proteomes" id="UP000325787">
    <property type="component" value="Chromosome"/>
</dbReference>
<evidence type="ECO:0000313" key="2">
    <source>
        <dbReference type="EMBL" id="QFZ19659.1"/>
    </source>
</evidence>
<dbReference type="Gene3D" id="1.10.260.40">
    <property type="entry name" value="lambda repressor-like DNA-binding domains"/>
    <property type="match status" value="1"/>
</dbReference>
<gene>
    <name evidence="2" type="ORF">EKG83_21470</name>
</gene>
<keyword evidence="3" id="KW-1185">Reference proteome</keyword>
<evidence type="ECO:0000313" key="3">
    <source>
        <dbReference type="Proteomes" id="UP000325787"/>
    </source>
</evidence>
<evidence type="ECO:0000259" key="1">
    <source>
        <dbReference type="PROSITE" id="PS50943"/>
    </source>
</evidence>
<dbReference type="InterPro" id="IPR010982">
    <property type="entry name" value="Lambda_DNA-bd_dom_sf"/>
</dbReference>